<sequence length="67" mass="7704">MDPAAFRGAPETFGRCNKDGLVRELQIAFSFFLVLERYCETLVEGWAEYHSNGVWHTIIPLCNLVRD</sequence>
<protein>
    <submittedName>
        <fullName evidence="1">AlNc14C10G1222 protein</fullName>
    </submittedName>
</protein>
<proteinExistence type="predicted"/>
<dbReference type="HOGENOM" id="CLU_2817758_0_0_1"/>
<evidence type="ECO:0000313" key="1">
    <source>
        <dbReference type="EMBL" id="CCA15257.1"/>
    </source>
</evidence>
<gene>
    <name evidence="1" type="primary">AlNc14C10G1222</name>
    <name evidence="1" type="ORF">ALNC14_014000</name>
</gene>
<organism evidence="1">
    <name type="scientific">Albugo laibachii Nc14</name>
    <dbReference type="NCBI Taxonomy" id="890382"/>
    <lineage>
        <taxon>Eukaryota</taxon>
        <taxon>Sar</taxon>
        <taxon>Stramenopiles</taxon>
        <taxon>Oomycota</taxon>
        <taxon>Peronosporomycetes</taxon>
        <taxon>Albuginales</taxon>
        <taxon>Albuginaceae</taxon>
        <taxon>Albugo</taxon>
    </lineage>
</organism>
<name>F0W2H1_9STRA</name>
<accession>F0W2H1</accession>
<reference evidence="1" key="2">
    <citation type="submission" date="2011-02" db="EMBL/GenBank/DDBJ databases">
        <authorList>
            <person name="MacLean D."/>
        </authorList>
    </citation>
    <scope>NUCLEOTIDE SEQUENCE</scope>
</reference>
<dbReference type="EMBL" id="FR824055">
    <property type="protein sequence ID" value="CCA15257.1"/>
    <property type="molecule type" value="Genomic_DNA"/>
</dbReference>
<dbReference type="AlphaFoldDB" id="F0W2H1"/>
<reference evidence="1" key="1">
    <citation type="journal article" date="2011" name="PLoS Biol.">
        <title>Gene gain and loss during evolution of obligate parasitism in the white rust pathogen of Arabidopsis thaliana.</title>
        <authorList>
            <person name="Kemen E."/>
            <person name="Gardiner A."/>
            <person name="Schultz-Larsen T."/>
            <person name="Kemen A.C."/>
            <person name="Balmuth A.L."/>
            <person name="Robert-Seilaniantz A."/>
            <person name="Bailey K."/>
            <person name="Holub E."/>
            <person name="Studholme D.J."/>
            <person name="Maclean D."/>
            <person name="Jones J.D."/>
        </authorList>
    </citation>
    <scope>NUCLEOTIDE SEQUENCE</scope>
</reference>